<evidence type="ECO:0000313" key="2">
    <source>
        <dbReference type="EMBL" id="KRZ04515.1"/>
    </source>
</evidence>
<evidence type="ECO:0000313" key="3">
    <source>
        <dbReference type="Proteomes" id="UP000055024"/>
    </source>
</evidence>
<gene>
    <name evidence="2" type="ORF">T11_2275</name>
</gene>
<dbReference type="EMBL" id="JYDP01000162">
    <property type="protein sequence ID" value="KRZ04515.1"/>
    <property type="molecule type" value="Genomic_DNA"/>
</dbReference>
<protein>
    <submittedName>
        <fullName evidence="2">Uncharacterized protein</fullName>
    </submittedName>
</protein>
<reference evidence="2 3" key="1">
    <citation type="submission" date="2015-01" db="EMBL/GenBank/DDBJ databases">
        <title>Evolution of Trichinella species and genotypes.</title>
        <authorList>
            <person name="Korhonen P.K."/>
            <person name="Edoardo P."/>
            <person name="Giuseppe L.R."/>
            <person name="Gasser R.B."/>
        </authorList>
    </citation>
    <scope>NUCLEOTIDE SEQUENCE [LARGE SCALE GENOMIC DNA]</scope>
    <source>
        <strain evidence="2">ISS1029</strain>
    </source>
</reference>
<accession>A0A0V1H2J0</accession>
<proteinExistence type="predicted"/>
<feature type="region of interest" description="Disordered" evidence="1">
    <location>
        <begin position="1"/>
        <end position="22"/>
    </location>
</feature>
<dbReference type="AlphaFoldDB" id="A0A0V1H2J0"/>
<keyword evidence="3" id="KW-1185">Reference proteome</keyword>
<comment type="caution">
    <text evidence="2">The sequence shown here is derived from an EMBL/GenBank/DDBJ whole genome shotgun (WGS) entry which is preliminary data.</text>
</comment>
<organism evidence="2 3">
    <name type="scientific">Trichinella zimbabwensis</name>
    <dbReference type="NCBI Taxonomy" id="268475"/>
    <lineage>
        <taxon>Eukaryota</taxon>
        <taxon>Metazoa</taxon>
        <taxon>Ecdysozoa</taxon>
        <taxon>Nematoda</taxon>
        <taxon>Enoplea</taxon>
        <taxon>Dorylaimia</taxon>
        <taxon>Trichinellida</taxon>
        <taxon>Trichinellidae</taxon>
        <taxon>Trichinella</taxon>
    </lineage>
</organism>
<dbReference type="Proteomes" id="UP000055024">
    <property type="component" value="Unassembled WGS sequence"/>
</dbReference>
<evidence type="ECO:0000256" key="1">
    <source>
        <dbReference type="SAM" id="MobiDB-lite"/>
    </source>
</evidence>
<name>A0A0V1H2J0_9BILA</name>
<sequence length="152" mass="17391">MKEKPNEAFSQQQTGNEENKEMQQYHTMKNFETHQNFENRRLQYKFSVLLCDVQLKITSFDRSIKNMNPLTKTSSMSMGITDKSNNIWETKNFGRKAQASKSNTILVATCVLKVQNVASCTDFEFVILFNSNSVSFNNKLLDNHASAVGEAF</sequence>